<evidence type="ECO:0000313" key="9">
    <source>
        <dbReference type="EMBL" id="MPM62917.1"/>
    </source>
</evidence>
<dbReference type="Pfam" id="PF00512">
    <property type="entry name" value="HisKA"/>
    <property type="match status" value="1"/>
</dbReference>
<dbReference type="PANTHER" id="PTHR45453">
    <property type="entry name" value="PHOSPHATE REGULON SENSOR PROTEIN PHOR"/>
    <property type="match status" value="1"/>
</dbReference>
<comment type="caution">
    <text evidence="9">The sequence shown here is derived from an EMBL/GenBank/DDBJ whole genome shotgun (WGS) entry which is preliminary data.</text>
</comment>
<reference evidence="9" key="1">
    <citation type="submission" date="2019-08" db="EMBL/GenBank/DDBJ databases">
        <authorList>
            <person name="Kucharzyk K."/>
            <person name="Murdoch R.W."/>
            <person name="Higgins S."/>
            <person name="Loffler F."/>
        </authorList>
    </citation>
    <scope>NUCLEOTIDE SEQUENCE</scope>
</reference>
<dbReference type="EMBL" id="VSSQ01019119">
    <property type="protein sequence ID" value="MPM62917.1"/>
    <property type="molecule type" value="Genomic_DNA"/>
</dbReference>
<evidence type="ECO:0000256" key="2">
    <source>
        <dbReference type="ARBA" id="ARBA00012438"/>
    </source>
</evidence>
<proteinExistence type="predicted"/>
<keyword evidence="6" id="KW-0902">Two-component regulatory system</keyword>
<dbReference type="InterPro" id="IPR050351">
    <property type="entry name" value="BphY/WalK/GraS-like"/>
</dbReference>
<gene>
    <name evidence="9" type="primary">rcsD_2</name>
    <name evidence="9" type="ORF">SDC9_109795</name>
</gene>
<dbReference type="InterPro" id="IPR004358">
    <property type="entry name" value="Sig_transdc_His_kin-like_C"/>
</dbReference>
<evidence type="ECO:0000256" key="7">
    <source>
        <dbReference type="SAM" id="Phobius"/>
    </source>
</evidence>
<dbReference type="InterPro" id="IPR003594">
    <property type="entry name" value="HATPase_dom"/>
</dbReference>
<evidence type="ECO:0000256" key="4">
    <source>
        <dbReference type="ARBA" id="ARBA00022679"/>
    </source>
</evidence>
<evidence type="ECO:0000259" key="8">
    <source>
        <dbReference type="PROSITE" id="PS50109"/>
    </source>
</evidence>
<dbReference type="GO" id="GO:0000155">
    <property type="term" value="F:phosphorelay sensor kinase activity"/>
    <property type="evidence" value="ECO:0007669"/>
    <property type="project" value="InterPro"/>
</dbReference>
<dbReference type="AlphaFoldDB" id="A0A645BC70"/>
<keyword evidence="7" id="KW-1133">Transmembrane helix</keyword>
<dbReference type="Gene3D" id="1.10.287.130">
    <property type="match status" value="1"/>
</dbReference>
<dbReference type="EC" id="2.7.13.3" evidence="2"/>
<keyword evidence="3" id="KW-0597">Phosphoprotein</keyword>
<feature type="domain" description="Histidine kinase" evidence="8">
    <location>
        <begin position="174"/>
        <end position="388"/>
    </location>
</feature>
<sequence length="388" mass="43213">MAKNGLWIQILDATGRDVCNYDKPSTVSNTYQPYELLNLYQNGTDQYSVFVNSVDVRDTSYSYLIGFPLSISKLVMYVDTDRYNSGKTLIAATVILTIVLIIALAVFYNVVISKSYEKIRASLGSIASRTYKPVSKHRFLMEIYEGLDVLNHDIALADQQREKDTKAREEWLANITHDLKTPLAPIRGYAELLSETNTNIPSELSREYGAIILKNTLYAEQLVNDLKLTYQLQSNMFPLKKELLNITRFVKEVVIDILNTPDFGGRDVSFIANSEEATCLFDPLLLRRAITNIIVNALTHNDPGTEVRITLDADNGVKLTVADNGNGMMEQELGNLFTRYYRGTSTEIKAEGSGLGMAIVKQIVEAHGGVIHAKSIQGIGTTITIVLP</sequence>
<dbReference type="SUPFAM" id="SSF47384">
    <property type="entry name" value="Homodimeric domain of signal transducing histidine kinase"/>
    <property type="match status" value="1"/>
</dbReference>
<keyword evidence="5" id="KW-0418">Kinase</keyword>
<evidence type="ECO:0000256" key="6">
    <source>
        <dbReference type="ARBA" id="ARBA00023012"/>
    </source>
</evidence>
<dbReference type="SMART" id="SM00388">
    <property type="entry name" value="HisKA"/>
    <property type="match status" value="1"/>
</dbReference>
<feature type="transmembrane region" description="Helical" evidence="7">
    <location>
        <begin position="90"/>
        <end position="111"/>
    </location>
</feature>
<dbReference type="SMART" id="SM00387">
    <property type="entry name" value="HATPase_c"/>
    <property type="match status" value="1"/>
</dbReference>
<keyword evidence="4 9" id="KW-0808">Transferase</keyword>
<dbReference type="GO" id="GO:0016036">
    <property type="term" value="P:cellular response to phosphate starvation"/>
    <property type="evidence" value="ECO:0007669"/>
    <property type="project" value="TreeGrafter"/>
</dbReference>
<dbReference type="CDD" id="cd00075">
    <property type="entry name" value="HATPase"/>
    <property type="match status" value="1"/>
</dbReference>
<keyword evidence="7" id="KW-0812">Transmembrane</keyword>
<evidence type="ECO:0000256" key="5">
    <source>
        <dbReference type="ARBA" id="ARBA00022777"/>
    </source>
</evidence>
<dbReference type="CDD" id="cd00082">
    <property type="entry name" value="HisKA"/>
    <property type="match status" value="1"/>
</dbReference>
<evidence type="ECO:0000256" key="1">
    <source>
        <dbReference type="ARBA" id="ARBA00000085"/>
    </source>
</evidence>
<dbReference type="InterPro" id="IPR005467">
    <property type="entry name" value="His_kinase_dom"/>
</dbReference>
<dbReference type="InterPro" id="IPR003661">
    <property type="entry name" value="HisK_dim/P_dom"/>
</dbReference>
<dbReference type="PRINTS" id="PR00344">
    <property type="entry name" value="BCTRLSENSOR"/>
</dbReference>
<dbReference type="Pfam" id="PF02518">
    <property type="entry name" value="HATPase_c"/>
    <property type="match status" value="1"/>
</dbReference>
<dbReference type="InterPro" id="IPR036097">
    <property type="entry name" value="HisK_dim/P_sf"/>
</dbReference>
<protein>
    <recommendedName>
        <fullName evidence="2">histidine kinase</fullName>
        <ecNumber evidence="2">2.7.13.3</ecNumber>
    </recommendedName>
</protein>
<name>A0A645BC70_9ZZZZ</name>
<dbReference type="Gene3D" id="3.30.565.10">
    <property type="entry name" value="Histidine kinase-like ATPase, C-terminal domain"/>
    <property type="match status" value="1"/>
</dbReference>
<dbReference type="PROSITE" id="PS50109">
    <property type="entry name" value="HIS_KIN"/>
    <property type="match status" value="1"/>
</dbReference>
<accession>A0A645BC70</accession>
<keyword evidence="7" id="KW-0472">Membrane</keyword>
<organism evidence="9">
    <name type="scientific">bioreactor metagenome</name>
    <dbReference type="NCBI Taxonomy" id="1076179"/>
    <lineage>
        <taxon>unclassified sequences</taxon>
        <taxon>metagenomes</taxon>
        <taxon>ecological metagenomes</taxon>
    </lineage>
</organism>
<dbReference type="SUPFAM" id="SSF55874">
    <property type="entry name" value="ATPase domain of HSP90 chaperone/DNA topoisomerase II/histidine kinase"/>
    <property type="match status" value="1"/>
</dbReference>
<evidence type="ECO:0000256" key="3">
    <source>
        <dbReference type="ARBA" id="ARBA00022553"/>
    </source>
</evidence>
<comment type="catalytic activity">
    <reaction evidence="1">
        <text>ATP + protein L-histidine = ADP + protein N-phospho-L-histidine.</text>
        <dbReference type="EC" id="2.7.13.3"/>
    </reaction>
</comment>
<dbReference type="PANTHER" id="PTHR45453:SF1">
    <property type="entry name" value="PHOSPHATE REGULON SENSOR PROTEIN PHOR"/>
    <property type="match status" value="1"/>
</dbReference>
<dbReference type="InterPro" id="IPR036890">
    <property type="entry name" value="HATPase_C_sf"/>
</dbReference>
<dbReference type="GO" id="GO:0005886">
    <property type="term" value="C:plasma membrane"/>
    <property type="evidence" value="ECO:0007669"/>
    <property type="project" value="TreeGrafter"/>
</dbReference>
<dbReference type="GO" id="GO:0004721">
    <property type="term" value="F:phosphoprotein phosphatase activity"/>
    <property type="evidence" value="ECO:0007669"/>
    <property type="project" value="TreeGrafter"/>
</dbReference>